<proteinExistence type="predicted"/>
<comment type="caution">
    <text evidence="1">The sequence shown here is derived from an EMBL/GenBank/DDBJ whole genome shotgun (WGS) entry which is preliminary data.</text>
</comment>
<evidence type="ECO:0000313" key="2">
    <source>
        <dbReference type="Proteomes" id="UP000635565"/>
    </source>
</evidence>
<gene>
    <name evidence="1" type="ORF">KSZ_44090</name>
</gene>
<dbReference type="EMBL" id="BNJJ01000012">
    <property type="protein sequence ID" value="GHO86403.1"/>
    <property type="molecule type" value="Genomic_DNA"/>
</dbReference>
<reference evidence="1 2" key="1">
    <citation type="journal article" date="2021" name="Int. J. Syst. Evol. Microbiol.">
        <title>Reticulibacter mediterranei gen. nov., sp. nov., within the new family Reticulibacteraceae fam. nov., and Ktedonospora formicarum gen. nov., sp. nov., Ktedonobacter robiniae sp. nov., Dictyobacter formicarum sp. nov. and Dictyobacter arantiisoli sp. nov., belonging to the class Ktedonobacteria.</title>
        <authorList>
            <person name="Yabe S."/>
            <person name="Zheng Y."/>
            <person name="Wang C.M."/>
            <person name="Sakai Y."/>
            <person name="Abe K."/>
            <person name="Yokota A."/>
            <person name="Donadio S."/>
            <person name="Cavaletti L."/>
            <person name="Monciardini P."/>
        </authorList>
    </citation>
    <scope>NUCLEOTIDE SEQUENCE [LARGE SCALE GENOMIC DNA]</scope>
    <source>
        <strain evidence="1 2">SOSP1-9</strain>
    </source>
</reference>
<evidence type="ECO:0000313" key="1">
    <source>
        <dbReference type="EMBL" id="GHO86403.1"/>
    </source>
</evidence>
<keyword evidence="2" id="KW-1185">Reference proteome</keyword>
<name>A0ABQ3VM17_9CHLR</name>
<dbReference type="Proteomes" id="UP000635565">
    <property type="component" value="Unassembled WGS sequence"/>
</dbReference>
<protein>
    <submittedName>
        <fullName evidence="1">Uncharacterized protein</fullName>
    </submittedName>
</protein>
<sequence length="81" mass="9846">MQTTIVKGDNKLCLTIRWGVKKFLWLSLFCVSQRMYTYTYTCTYTRLKQIRISYIHMAENMRLTFIVGDGQFLWLYKYHKS</sequence>
<accession>A0ABQ3VM17</accession>
<organism evidence="1 2">
    <name type="scientific">Dictyobacter formicarum</name>
    <dbReference type="NCBI Taxonomy" id="2778368"/>
    <lineage>
        <taxon>Bacteria</taxon>
        <taxon>Bacillati</taxon>
        <taxon>Chloroflexota</taxon>
        <taxon>Ktedonobacteria</taxon>
        <taxon>Ktedonobacterales</taxon>
        <taxon>Dictyobacteraceae</taxon>
        <taxon>Dictyobacter</taxon>
    </lineage>
</organism>